<sequence>MVDLISNNDESSYLRDEAHLVIILSQELELKNVTLRAGDQLKVQGKINHDANRFQIELGSDVDDLALHFNPRFGDECVLVCNSKHEGCWAEEQRDTNNPLQPGSTVKIVLKHAGNMFEVELPDGQEIQFPNREGLEVITYIRVAGDFKVTSFKIY</sequence>
<dbReference type="Gene3D" id="2.60.120.200">
    <property type="match status" value="1"/>
</dbReference>
<accession>A0A6J2VHJ8</accession>
<keyword evidence="4" id="KW-1185">Reference proteome</keyword>
<protein>
    <recommendedName>
        <fullName evidence="2">Galectin</fullName>
    </recommendedName>
</protein>
<dbReference type="Pfam" id="PF00337">
    <property type="entry name" value="Gal-bind_lectin"/>
    <property type="match status" value="1"/>
</dbReference>
<dbReference type="CDD" id="cd00070">
    <property type="entry name" value="GLECT"/>
    <property type="match status" value="1"/>
</dbReference>
<dbReference type="PROSITE" id="PS51304">
    <property type="entry name" value="GALECTIN"/>
    <property type="match status" value="1"/>
</dbReference>
<dbReference type="InterPro" id="IPR013320">
    <property type="entry name" value="ConA-like_dom_sf"/>
</dbReference>
<dbReference type="InterPro" id="IPR044156">
    <property type="entry name" value="Galectin-like"/>
</dbReference>
<dbReference type="FunFam" id="2.60.120.200:FF:000021">
    <property type="entry name" value="Galectin"/>
    <property type="match status" value="1"/>
</dbReference>
<dbReference type="PANTHER" id="PTHR11346:SF104">
    <property type="entry name" value="GALECTIN-2"/>
    <property type="match status" value="1"/>
</dbReference>
<evidence type="ECO:0000313" key="4">
    <source>
        <dbReference type="Proteomes" id="UP000504632"/>
    </source>
</evidence>
<dbReference type="InParanoid" id="A0A6J2VHJ8"/>
<dbReference type="Proteomes" id="UP000504632">
    <property type="component" value="Chromosome 5"/>
</dbReference>
<dbReference type="OrthoDB" id="8918229at2759"/>
<dbReference type="SUPFAM" id="SSF49899">
    <property type="entry name" value="Concanavalin A-like lectins/glucanases"/>
    <property type="match status" value="1"/>
</dbReference>
<dbReference type="GO" id="GO:0030246">
    <property type="term" value="F:carbohydrate binding"/>
    <property type="evidence" value="ECO:0007669"/>
    <property type="project" value="UniProtKB-UniRule"/>
</dbReference>
<dbReference type="RefSeq" id="XP_030630761.1">
    <property type="nucleotide sequence ID" value="XM_030774901.1"/>
</dbReference>
<dbReference type="SMART" id="SM00908">
    <property type="entry name" value="Gal-bind_lectin"/>
    <property type="match status" value="1"/>
</dbReference>
<organism evidence="4 5">
    <name type="scientific">Chanos chanos</name>
    <name type="common">Milkfish</name>
    <name type="synonym">Mugil chanos</name>
    <dbReference type="NCBI Taxonomy" id="29144"/>
    <lineage>
        <taxon>Eukaryota</taxon>
        <taxon>Metazoa</taxon>
        <taxon>Chordata</taxon>
        <taxon>Craniata</taxon>
        <taxon>Vertebrata</taxon>
        <taxon>Euteleostomi</taxon>
        <taxon>Actinopterygii</taxon>
        <taxon>Neopterygii</taxon>
        <taxon>Teleostei</taxon>
        <taxon>Ostariophysi</taxon>
        <taxon>Gonorynchiformes</taxon>
        <taxon>Chanidae</taxon>
        <taxon>Chanos</taxon>
    </lineage>
</organism>
<evidence type="ECO:0000256" key="2">
    <source>
        <dbReference type="RuleBase" id="RU102079"/>
    </source>
</evidence>
<evidence type="ECO:0000313" key="5">
    <source>
        <dbReference type="RefSeq" id="XP_030630761.1"/>
    </source>
</evidence>
<name>A0A6J2VHJ8_CHACN</name>
<dbReference type="AlphaFoldDB" id="A0A6J2VHJ8"/>
<keyword evidence="1 2" id="KW-0430">Lectin</keyword>
<dbReference type="PANTHER" id="PTHR11346">
    <property type="entry name" value="GALECTIN"/>
    <property type="match status" value="1"/>
</dbReference>
<reference evidence="5" key="1">
    <citation type="submission" date="2025-08" db="UniProtKB">
        <authorList>
            <consortium name="RefSeq"/>
        </authorList>
    </citation>
    <scope>IDENTIFICATION</scope>
</reference>
<evidence type="ECO:0000256" key="1">
    <source>
        <dbReference type="ARBA" id="ARBA00022734"/>
    </source>
</evidence>
<dbReference type="SMART" id="SM00276">
    <property type="entry name" value="GLECT"/>
    <property type="match status" value="1"/>
</dbReference>
<evidence type="ECO:0000259" key="3">
    <source>
        <dbReference type="PROSITE" id="PS51304"/>
    </source>
</evidence>
<proteinExistence type="predicted"/>
<dbReference type="GeneID" id="115812423"/>
<gene>
    <name evidence="5" type="primary">LOC115812423</name>
</gene>
<dbReference type="InterPro" id="IPR001079">
    <property type="entry name" value="Galectin_CRD"/>
</dbReference>
<feature type="domain" description="Galectin" evidence="3">
    <location>
        <begin position="27"/>
        <end position="155"/>
    </location>
</feature>